<reference evidence="1" key="1">
    <citation type="submission" date="2021-06" db="EMBL/GenBank/DDBJ databases">
        <authorList>
            <person name="Kallberg Y."/>
            <person name="Tangrot J."/>
            <person name="Rosling A."/>
        </authorList>
    </citation>
    <scope>NUCLEOTIDE SEQUENCE</scope>
    <source>
        <strain evidence="1">MA453B</strain>
    </source>
</reference>
<protein>
    <submittedName>
        <fullName evidence="1">5766_t:CDS:1</fullName>
    </submittedName>
</protein>
<gene>
    <name evidence="1" type="ORF">DERYTH_LOCUS3159</name>
</gene>
<dbReference type="Proteomes" id="UP000789405">
    <property type="component" value="Unassembled WGS sequence"/>
</dbReference>
<dbReference type="OrthoDB" id="2446882at2759"/>
<accession>A0A9N8ZT22</accession>
<feature type="non-terminal residue" evidence="1">
    <location>
        <position position="1"/>
    </location>
</feature>
<proteinExistence type="predicted"/>
<evidence type="ECO:0000313" key="2">
    <source>
        <dbReference type="Proteomes" id="UP000789405"/>
    </source>
</evidence>
<comment type="caution">
    <text evidence="1">The sequence shown here is derived from an EMBL/GenBank/DDBJ whole genome shotgun (WGS) entry which is preliminary data.</text>
</comment>
<dbReference type="AlphaFoldDB" id="A0A9N8ZT22"/>
<keyword evidence="2" id="KW-1185">Reference proteome</keyword>
<sequence>MNPIIIQAAPCFYKLKEGMLKEIEFYICSGEGIGAKMQYNLLKAKHPDKVLEQLNNTTNQMIPKTIYTNANPAMKKKNNENNCVKSQSVESQSVVESQLV</sequence>
<evidence type="ECO:0000313" key="1">
    <source>
        <dbReference type="EMBL" id="CAG8506361.1"/>
    </source>
</evidence>
<name>A0A9N8ZT22_9GLOM</name>
<dbReference type="EMBL" id="CAJVPY010001083">
    <property type="protein sequence ID" value="CAG8506361.1"/>
    <property type="molecule type" value="Genomic_DNA"/>
</dbReference>
<organism evidence="1 2">
    <name type="scientific">Dentiscutata erythropus</name>
    <dbReference type="NCBI Taxonomy" id="1348616"/>
    <lineage>
        <taxon>Eukaryota</taxon>
        <taxon>Fungi</taxon>
        <taxon>Fungi incertae sedis</taxon>
        <taxon>Mucoromycota</taxon>
        <taxon>Glomeromycotina</taxon>
        <taxon>Glomeromycetes</taxon>
        <taxon>Diversisporales</taxon>
        <taxon>Gigasporaceae</taxon>
        <taxon>Dentiscutata</taxon>
    </lineage>
</organism>